<proteinExistence type="predicted"/>
<evidence type="ECO:0000313" key="3">
    <source>
        <dbReference type="Proteomes" id="UP000033188"/>
    </source>
</evidence>
<reference evidence="3" key="1">
    <citation type="journal article" date="2014" name="Nucleic Acids Res.">
        <title>The evolutionary dynamics of variant antigen genes in Babesia reveal a history of genomic innovation underlying host-parasite interaction.</title>
        <authorList>
            <person name="Jackson A.P."/>
            <person name="Otto T.D."/>
            <person name="Darby A."/>
            <person name="Ramaprasad A."/>
            <person name="Xia D."/>
            <person name="Echaide I.E."/>
            <person name="Farber M."/>
            <person name="Gahlot S."/>
            <person name="Gamble J."/>
            <person name="Gupta D."/>
            <person name="Gupta Y."/>
            <person name="Jackson L."/>
            <person name="Malandrin L."/>
            <person name="Malas T.B."/>
            <person name="Moussa E."/>
            <person name="Nair M."/>
            <person name="Reid A.J."/>
            <person name="Sanders M."/>
            <person name="Sharma J."/>
            <person name="Tracey A."/>
            <person name="Quail M.A."/>
            <person name="Weir W."/>
            <person name="Wastling J.M."/>
            <person name="Hall N."/>
            <person name="Willadsen P."/>
            <person name="Lingelbach K."/>
            <person name="Shiels B."/>
            <person name="Tait A."/>
            <person name="Berriman M."/>
            <person name="Allred D.R."/>
            <person name="Pain A."/>
        </authorList>
    </citation>
    <scope>NUCLEOTIDE SEQUENCE [LARGE SCALE GENOMIC DNA]</scope>
    <source>
        <strain evidence="3">Bond</strain>
    </source>
</reference>
<dbReference type="RefSeq" id="XP_012769913.1">
    <property type="nucleotide sequence ID" value="XM_012914459.1"/>
</dbReference>
<keyword evidence="3" id="KW-1185">Reference proteome</keyword>
<feature type="region of interest" description="Disordered" evidence="1">
    <location>
        <begin position="889"/>
        <end position="946"/>
    </location>
</feature>
<dbReference type="VEuPathDB" id="PiroplasmaDB:BBBOND_0402170"/>
<dbReference type="STRING" id="5866.A0A061DCD1"/>
<protein>
    <submittedName>
        <fullName evidence="2">Uncharacterized protein</fullName>
    </submittedName>
</protein>
<dbReference type="InterPro" id="IPR016024">
    <property type="entry name" value="ARM-type_fold"/>
</dbReference>
<dbReference type="OrthoDB" id="365479at2759"/>
<dbReference type="GeneID" id="24566268"/>
<dbReference type="KEGG" id="bbig:BBBOND_0402170"/>
<gene>
    <name evidence="2" type="ORF">BBBOND_0402170</name>
</gene>
<feature type="region of interest" description="Disordered" evidence="1">
    <location>
        <begin position="792"/>
        <end position="818"/>
    </location>
</feature>
<dbReference type="SUPFAM" id="SSF48371">
    <property type="entry name" value="ARM repeat"/>
    <property type="match status" value="1"/>
</dbReference>
<feature type="compositionally biased region" description="Polar residues" evidence="1">
    <location>
        <begin position="928"/>
        <end position="943"/>
    </location>
</feature>
<evidence type="ECO:0000256" key="1">
    <source>
        <dbReference type="SAM" id="MobiDB-lite"/>
    </source>
</evidence>
<sequence length="1738" mass="191217">MELAVLAELQKQLNEVILRWFRVPSPGDKTRCLQNLVDVCQQLADALSKLPSSTEEVRKIVRHNLLRAAQFTVLPVQSVGRSDLEQRHYQQQGPLLAKLLLLVTRNPSDDTKAHRDVMFCGIVAVWRVLFAQSDSNVHSSPEAFRRHSLVVDDLLEVSIALVGQVKNHESAVHVYMVLLEILTYSSAPQHKAAVLNALANAPGEGVLARVYPGLVSRIVRVLPRVRESDFRRAITVLEVWIRAALACNCGGIRCSAAKDSIKETWVLKTSEVVTLILDRYHAAHTQKLGYLCAACMSRNCVPSAFLTRLVAHVCAMLGTEDLWADARRIMTDATLPAKLALCRTVDGHLRNNPESDQALITYQGYAYLEMHVPDMEPLDEYVVLGMLYAAATPPKEDESAHLERQRLLALCDAPPDFAHFTEPREEVFSRVAAQYISRMPPSLQVQNVSEIVECFVGGVESGAQAAQLLTLLRGLLSHGPAALREVACDVVDVVVLTVVEPGCSSPKICLSALALLCVLFSRYRLTVPRHQVCDILFWLLPWCVSDSGPISQYARSLLLHIGVHHRLVSGELGQGNEVLRPPTSDTLMPSEKGAVLQNLLRFYKTLLVTRCVRELKQSQFCGTSMAHSVSDVLFVMLHYRLLGVKDVFDLALHLDRSWRLPELDLHANAALGVLGLDANSELTALYCYAFIAHYVNGQYEVLDNVESDVIEHFRERFHLGTLNGKAVSDLPAEVPGLSGNGSERGHSHLLPHDQQYVGSPLAGDEHITVESNERTDRTRIHVRKIREADQCPGSQLLDDTTPRNDQKHIGGHLRPESRPIRHSSLLDDIIAPPAQLGGLKRFQHSPLIEVIGEQPQTHVKRATQPASALRGDVDERMLRDLLRWHDMPLITPTQDGSPKRQRSVSGAPEQATITTNDRFSSRKLGYNSGETPSSTATTALSEAQDTERNEVLAGAEAADELPAIEATAADACDQLADNSSKDVAEVGCEGSSPELDFKDHRLAVVTLIATRCRYHLSSASSETRYVALFALHRCFCAFSRNVPVLRVRLYECWDALMDCLERSMRNLRSMSLVLGIMTIGTRHAYTFVERWMVDVFAKIADLVVSEAADNCVTSADETHGSIRFKFTTKLLEFVEEVSSRVVNRSLFGNLLLIALLMCKSTAPAVERATASVLRHLFQKNPSDVTKVLMHTGSCAADSAAVLRSVLERDVRRLLPQRSRVQALLPHGELVPVAPAGGFGVLRSLLWRGGSPIALEGCSAPRLILSQLEARGIPVQLSRANRVKSLAPSVCRAVNELYQSNSFFASRVAGHEVSPDGRRLTVKCTEQGVPVANFRFFVRDPDHGAEVDVGHMHLVMSSSSSMPRGKFRQEPNGALQRLLFGRSGTLVRLDPALFNSVKDAGLWSNLEYAIWRAPDGALYMHCYCDGPGVTRRVDYTMANLLSGGGAQLRAGVTDLDLFGTGIQGHLGAEIALAEWYTMSKKHKLSASLTYDSVRKAVWMDRAGDTAGLTVAAHCRARDLMRLLRLRKSAEGDGAPKAAVSATLYSSAGPGRYRVGVVGDAKTLELRGNTQSTGSDLFGRSACTQQAMSVKVPLETFSKRECSWRDKVYLRCQHRATAPVGSYDVTMGVRYGSEMRHSGFRGKPPGGRHYLMVAGEVTRRWFPQQPWTIIRPGMFLDVLYALGGGDTAKSPGVFAFSAGVIVKVLGLGVSLAITELPRNMPGGLKDVLTALKQSFYTHRA</sequence>
<name>A0A061DCD1_BABBI</name>
<dbReference type="Proteomes" id="UP000033188">
    <property type="component" value="Chromosome 4"/>
</dbReference>
<evidence type="ECO:0000313" key="2">
    <source>
        <dbReference type="EMBL" id="CDR97727.1"/>
    </source>
</evidence>
<organism evidence="2 3">
    <name type="scientific">Babesia bigemina</name>
    <dbReference type="NCBI Taxonomy" id="5866"/>
    <lineage>
        <taxon>Eukaryota</taxon>
        <taxon>Sar</taxon>
        <taxon>Alveolata</taxon>
        <taxon>Apicomplexa</taxon>
        <taxon>Aconoidasida</taxon>
        <taxon>Piroplasmida</taxon>
        <taxon>Babesiidae</taxon>
        <taxon>Babesia</taxon>
    </lineage>
</organism>
<dbReference type="EMBL" id="LK391710">
    <property type="protein sequence ID" value="CDR97727.1"/>
    <property type="molecule type" value="Genomic_DNA"/>
</dbReference>
<feature type="compositionally biased region" description="Basic and acidic residues" evidence="1">
    <location>
        <begin position="800"/>
        <end position="818"/>
    </location>
</feature>
<accession>A0A061DCD1</accession>